<evidence type="ECO:0000256" key="8">
    <source>
        <dbReference type="ARBA" id="ARBA00023118"/>
    </source>
</evidence>
<keyword evidence="2" id="KW-0548">Nucleotidyltransferase</keyword>
<dbReference type="InterPro" id="IPR048445">
    <property type="entry name" value="DncV-like_NTFase"/>
</dbReference>
<dbReference type="Gene3D" id="3.30.460.10">
    <property type="entry name" value="Beta Polymerase, domain 2"/>
    <property type="match status" value="1"/>
</dbReference>
<dbReference type="InterPro" id="IPR006116">
    <property type="entry name" value="NT_2-5OAS_ClassI-CCAase"/>
</dbReference>
<dbReference type="GO" id="GO:0009117">
    <property type="term" value="P:nucleotide metabolic process"/>
    <property type="evidence" value="ECO:0007669"/>
    <property type="project" value="UniProtKB-KW"/>
</dbReference>
<keyword evidence="5" id="KW-0067">ATP-binding</keyword>
<dbReference type="GO" id="GO:0005524">
    <property type="term" value="F:ATP binding"/>
    <property type="evidence" value="ECO:0007669"/>
    <property type="project" value="UniProtKB-KW"/>
</dbReference>
<keyword evidence="4" id="KW-0547">Nucleotide-binding</keyword>
<accession>A0A450T1D0</accession>
<evidence type="ECO:0000256" key="3">
    <source>
        <dbReference type="ARBA" id="ARBA00022723"/>
    </source>
</evidence>
<evidence type="ECO:0000256" key="1">
    <source>
        <dbReference type="ARBA" id="ARBA00022679"/>
    </source>
</evidence>
<name>A0A450T1D0_9GAMM</name>
<dbReference type="GO" id="GO:0046872">
    <property type="term" value="F:metal ion binding"/>
    <property type="evidence" value="ECO:0007669"/>
    <property type="project" value="UniProtKB-KW"/>
</dbReference>
<dbReference type="EMBL" id="CAADEX010000090">
    <property type="protein sequence ID" value="VFJ60146.1"/>
    <property type="molecule type" value="Genomic_DNA"/>
</dbReference>
<evidence type="ECO:0000256" key="10">
    <source>
        <dbReference type="ARBA" id="ARBA00048304"/>
    </source>
</evidence>
<keyword evidence="6" id="KW-0460">Magnesium</keyword>
<evidence type="ECO:0000256" key="9">
    <source>
        <dbReference type="ARBA" id="ARBA00044145"/>
    </source>
</evidence>
<evidence type="ECO:0000313" key="12">
    <source>
        <dbReference type="EMBL" id="VFJ60146.1"/>
    </source>
</evidence>
<proteinExistence type="predicted"/>
<dbReference type="CDD" id="cd05400">
    <property type="entry name" value="NT_2-5OAS_ClassI-CCAase"/>
    <property type="match status" value="1"/>
</dbReference>
<evidence type="ECO:0000256" key="6">
    <source>
        <dbReference type="ARBA" id="ARBA00022842"/>
    </source>
</evidence>
<organism evidence="12">
    <name type="scientific">Candidatus Kentrum sp. DK</name>
    <dbReference type="NCBI Taxonomy" id="2126562"/>
    <lineage>
        <taxon>Bacteria</taxon>
        <taxon>Pseudomonadati</taxon>
        <taxon>Pseudomonadota</taxon>
        <taxon>Gammaproteobacteria</taxon>
        <taxon>Candidatus Kentrum</taxon>
    </lineage>
</organism>
<dbReference type="GO" id="GO:0016779">
    <property type="term" value="F:nucleotidyltransferase activity"/>
    <property type="evidence" value="ECO:0007669"/>
    <property type="project" value="UniProtKB-KW"/>
</dbReference>
<dbReference type="Pfam" id="PF21654">
    <property type="entry name" value="DncV-like_NTFase"/>
    <property type="match status" value="1"/>
</dbReference>
<protein>
    <recommendedName>
        <fullName evidence="9">Cyclic GMP-AMP synthase</fullName>
    </recommendedName>
</protein>
<keyword evidence="3" id="KW-0479">Metal-binding</keyword>
<sequence length="402" mass="46457">MITDEQKKSIIDNMIKLLELPDSAYEKARKRYEDLGKWFDREESAVSDNNPHIFPQGSFRLGTAIRPIDENEEYDLDLACKLRDGISKDSHTQERLKNLVGIELEAYREARGIKNELEAKHRCWRLEYQDDLSFHMDIVPCIPADEERQRAVFDSILDTGLDEYVAGSASQTTVSITDDRHWGYKHICDDWNISNPEGYARWFEHRMNPQQTGIILDRAQVDVVPLFKKKTPLQRVIQLLKRHRDNWSKDSSDSKPISIIITTLAARAYNGETNVVEALENVLNKMGGLINPTKPRVPNPVDPGEDFADRWDRPDCLRLRLEDNFNAWLLQAKKDFQHLTSTTDAEFLCDQIEGKFSLRVNQSELKEQLGVSAASVHIITPKTHSIDRQDSARPWKMVNKWE</sequence>
<evidence type="ECO:0000256" key="5">
    <source>
        <dbReference type="ARBA" id="ARBA00022840"/>
    </source>
</evidence>
<evidence type="ECO:0000256" key="4">
    <source>
        <dbReference type="ARBA" id="ARBA00022741"/>
    </source>
</evidence>
<evidence type="ECO:0000256" key="7">
    <source>
        <dbReference type="ARBA" id="ARBA00023080"/>
    </source>
</evidence>
<keyword evidence="1" id="KW-0808">Transferase</keyword>
<dbReference type="GO" id="GO:0051607">
    <property type="term" value="P:defense response to virus"/>
    <property type="evidence" value="ECO:0007669"/>
    <property type="project" value="UniProtKB-KW"/>
</dbReference>
<evidence type="ECO:0000256" key="2">
    <source>
        <dbReference type="ARBA" id="ARBA00022695"/>
    </source>
</evidence>
<reference evidence="12" key="1">
    <citation type="submission" date="2019-02" db="EMBL/GenBank/DDBJ databases">
        <authorList>
            <person name="Gruber-Vodicka R. H."/>
            <person name="Seah K. B. B."/>
        </authorList>
    </citation>
    <scope>NUCLEOTIDE SEQUENCE</scope>
    <source>
        <strain evidence="12">BECK_DK47</strain>
    </source>
</reference>
<evidence type="ECO:0000259" key="11">
    <source>
        <dbReference type="Pfam" id="PF21654"/>
    </source>
</evidence>
<dbReference type="InterPro" id="IPR043519">
    <property type="entry name" value="NT_sf"/>
</dbReference>
<gene>
    <name evidence="12" type="ORF">BECKDK2373B_GA0170837_10909</name>
</gene>
<feature type="domain" description="Cyclic GMP-AMP synthase DncV-like nucleotidyltransferase" evidence="11">
    <location>
        <begin position="51"/>
        <end position="138"/>
    </location>
</feature>
<dbReference type="AlphaFoldDB" id="A0A450T1D0"/>
<keyword evidence="7" id="KW-0546">Nucleotide metabolism</keyword>
<keyword evidence="8" id="KW-0051">Antiviral defense</keyword>
<comment type="catalytic activity">
    <reaction evidence="10">
        <text>GTP + ATP = 3',3'-cGAMP + 2 diphosphate</text>
        <dbReference type="Rhea" id="RHEA:35647"/>
        <dbReference type="ChEBI" id="CHEBI:30616"/>
        <dbReference type="ChEBI" id="CHEBI:33019"/>
        <dbReference type="ChEBI" id="CHEBI:37565"/>
        <dbReference type="ChEBI" id="CHEBI:71501"/>
    </reaction>
    <physiologicalReaction direction="left-to-right" evidence="10">
        <dbReference type="Rhea" id="RHEA:35648"/>
    </physiologicalReaction>
</comment>